<name>A0A624F7M0_CAMJU</name>
<reference evidence="1 2" key="1">
    <citation type="submission" date="2019-10" db="EMBL/GenBank/DDBJ databases">
        <authorList>
            <consortium name="PulseNet: The National Subtyping Network for Foodborne Disease Surveillance"/>
            <person name="Tarr C.L."/>
            <person name="Trees E."/>
            <person name="Katz L.S."/>
            <person name="Carleton-Romer H.A."/>
            <person name="Stroika S."/>
            <person name="Kucerova Z."/>
            <person name="Roache K.F."/>
            <person name="Sabol A.L."/>
            <person name="Besser J."/>
            <person name="Gerner-Smidt P."/>
        </authorList>
    </citation>
    <scope>NUCLEOTIDE SEQUENCE [LARGE SCALE GENOMIC DNA]</scope>
    <source>
        <strain evidence="1 2">PNUSAC012091</strain>
    </source>
</reference>
<proteinExistence type="predicted"/>
<dbReference type="AlphaFoldDB" id="A0A624F7M0"/>
<gene>
    <name evidence="1" type="ORF">F8Y55_10160</name>
</gene>
<protein>
    <submittedName>
        <fullName evidence="1">4-carboxymuconolactone decarboxylase</fullName>
    </submittedName>
</protein>
<evidence type="ECO:0000313" key="1">
    <source>
        <dbReference type="EMBL" id="ECZ5738941.1"/>
    </source>
</evidence>
<comment type="caution">
    <text evidence="1">The sequence shown here is derived from an EMBL/GenBank/DDBJ whole genome shotgun (WGS) entry which is preliminary data.</text>
</comment>
<accession>A0A624F7M0</accession>
<dbReference type="EMBL" id="AALHBX010000112">
    <property type="protein sequence ID" value="ECZ5738941.1"/>
    <property type="molecule type" value="Genomic_DNA"/>
</dbReference>
<dbReference type="Proteomes" id="UP000421425">
    <property type="component" value="Unassembled WGS sequence"/>
</dbReference>
<sequence>MLNVIAALIPYIGYPKALNAIAVLDSLTL</sequence>
<organism evidence="1 2">
    <name type="scientific">Campylobacter jejuni</name>
    <dbReference type="NCBI Taxonomy" id="197"/>
    <lineage>
        <taxon>Bacteria</taxon>
        <taxon>Pseudomonadati</taxon>
        <taxon>Campylobacterota</taxon>
        <taxon>Epsilonproteobacteria</taxon>
        <taxon>Campylobacterales</taxon>
        <taxon>Campylobacteraceae</taxon>
        <taxon>Campylobacter</taxon>
    </lineage>
</organism>
<evidence type="ECO:0000313" key="2">
    <source>
        <dbReference type="Proteomes" id="UP000421425"/>
    </source>
</evidence>